<dbReference type="AlphaFoldDB" id="A0A3D8GX92"/>
<name>A0A3D8GX92_9GAMM</name>
<dbReference type="Proteomes" id="UP000256431">
    <property type="component" value="Unassembled WGS sequence"/>
</dbReference>
<proteinExistence type="predicted"/>
<protein>
    <submittedName>
        <fullName evidence="2">DUF4365 domain-containing protein</fullName>
    </submittedName>
</protein>
<gene>
    <name evidence="2" type="ORF">DXI23_20285</name>
</gene>
<organism evidence="2 3">
    <name type="scientific">Marinobacter flavimaris</name>
    <dbReference type="NCBI Taxonomy" id="262076"/>
    <lineage>
        <taxon>Bacteria</taxon>
        <taxon>Pseudomonadati</taxon>
        <taxon>Pseudomonadota</taxon>
        <taxon>Gammaproteobacteria</taxon>
        <taxon>Pseudomonadales</taxon>
        <taxon>Marinobacteraceae</taxon>
        <taxon>Marinobacter</taxon>
    </lineage>
</organism>
<dbReference type="InterPro" id="IPR025375">
    <property type="entry name" value="DUF4365"/>
</dbReference>
<sequence>MVNNRTKERIGVNLVQTIVETDWESGWQEYAAQNDDAVDGIILMRKGSKHQSDTGGVVFVQVKCGGNGYRQDQKQYPNHLCINLGKEYLEKHLPRWKKVPGPVVLIFVDDSQSKKNPPAWWVDLRSDCISPTNQGLVLIPKSQRFGHHAKGDFHSLCGPGPSDRQLMTIKLKREDQVPIQLGRDESLRSDAWEFYKNWREDHEACFHDEFGFIAVNRVGWKHITRIGRSPERIVQSWLLLGAARQMILQNANTAYLGHAKVDQLPSGATRIVDYLGLRANVIFPHRHQSVVQVVLKRQRILDTDYGEREKQKIWFYSVYEPRRGMQAG</sequence>
<reference evidence="2 3" key="1">
    <citation type="submission" date="2018-08" db="EMBL/GenBank/DDBJ databases">
        <title>Genome sequence of Marinobacter flavimaris KCTC 12185.</title>
        <authorList>
            <person name="Chun J."/>
            <person name="Kim B.-Y."/>
            <person name="Choi S.-B."/>
            <person name="Kwak M.-J."/>
        </authorList>
    </citation>
    <scope>NUCLEOTIDE SEQUENCE [LARGE SCALE GENOMIC DNA]</scope>
    <source>
        <strain evidence="2 3">KCTC 12185</strain>
    </source>
</reference>
<keyword evidence="3" id="KW-1185">Reference proteome</keyword>
<dbReference type="RefSeq" id="WP_104272442.1">
    <property type="nucleotide sequence ID" value="NZ_PSSW01000021.1"/>
</dbReference>
<dbReference type="Pfam" id="PF14280">
    <property type="entry name" value="DUF4365"/>
    <property type="match status" value="1"/>
</dbReference>
<evidence type="ECO:0000259" key="1">
    <source>
        <dbReference type="Pfam" id="PF14280"/>
    </source>
</evidence>
<evidence type="ECO:0000313" key="2">
    <source>
        <dbReference type="EMBL" id="RDU39068.1"/>
    </source>
</evidence>
<accession>A0A3D8GX92</accession>
<dbReference type="EMBL" id="QRDH01000019">
    <property type="protein sequence ID" value="RDU39068.1"/>
    <property type="molecule type" value="Genomic_DNA"/>
</dbReference>
<feature type="domain" description="DUF4365" evidence="1">
    <location>
        <begin position="8"/>
        <end position="152"/>
    </location>
</feature>
<comment type="caution">
    <text evidence="2">The sequence shown here is derived from an EMBL/GenBank/DDBJ whole genome shotgun (WGS) entry which is preliminary data.</text>
</comment>
<evidence type="ECO:0000313" key="3">
    <source>
        <dbReference type="Proteomes" id="UP000256431"/>
    </source>
</evidence>